<protein>
    <submittedName>
        <fullName evidence="1">FecR domain-containing protein</fullName>
    </submittedName>
</protein>
<accession>A0ABQ5KDW7</accession>
<name>A0ABQ5KDW7_9EUKA</name>
<organism evidence="1 2">
    <name type="scientific">Aduncisulcus paluster</name>
    <dbReference type="NCBI Taxonomy" id="2918883"/>
    <lineage>
        <taxon>Eukaryota</taxon>
        <taxon>Metamonada</taxon>
        <taxon>Carpediemonas-like organisms</taxon>
        <taxon>Aduncisulcus</taxon>
    </lineage>
</organism>
<keyword evidence="2" id="KW-1185">Reference proteome</keyword>
<dbReference type="Proteomes" id="UP001057375">
    <property type="component" value="Unassembled WGS sequence"/>
</dbReference>
<comment type="caution">
    <text evidence="1">The sequence shown here is derived from an EMBL/GenBank/DDBJ whole genome shotgun (WGS) entry which is preliminary data.</text>
</comment>
<sequence length="92" mass="9379">GFESGVDKFYFSGNGGFNSTWTFASVSSYNGSVGTDAGAQFIYDTTDHKLYYDADGSGTSSSGVLIATLDADSDAISAVDSSTAGGDIAVYV</sequence>
<dbReference type="EMBL" id="BQXS01001534">
    <property type="protein sequence ID" value="GKT30743.1"/>
    <property type="molecule type" value="Genomic_DNA"/>
</dbReference>
<evidence type="ECO:0000313" key="2">
    <source>
        <dbReference type="Proteomes" id="UP001057375"/>
    </source>
</evidence>
<proteinExistence type="predicted"/>
<evidence type="ECO:0000313" key="1">
    <source>
        <dbReference type="EMBL" id="GKT30743.1"/>
    </source>
</evidence>
<reference evidence="1" key="1">
    <citation type="submission" date="2022-03" db="EMBL/GenBank/DDBJ databases">
        <title>Draft genome sequence of Aduncisulcus paluster, a free-living microaerophilic Fornicata.</title>
        <authorList>
            <person name="Yuyama I."/>
            <person name="Kume K."/>
            <person name="Tamura T."/>
            <person name="Inagaki Y."/>
            <person name="Hashimoto T."/>
        </authorList>
    </citation>
    <scope>NUCLEOTIDE SEQUENCE</scope>
    <source>
        <strain evidence="1">NY0171</strain>
    </source>
</reference>
<feature type="non-terminal residue" evidence="1">
    <location>
        <position position="1"/>
    </location>
</feature>
<gene>
    <name evidence="1" type="ORF">ADUPG1_001673</name>
</gene>